<dbReference type="PANTHER" id="PTHR42852:SF6">
    <property type="entry name" value="THIOL:DISULFIDE INTERCHANGE PROTEIN DSBE"/>
    <property type="match status" value="1"/>
</dbReference>
<dbReference type="RefSeq" id="WP_209142116.1">
    <property type="nucleotide sequence ID" value="NZ_JAGHKO010000011.1"/>
</dbReference>
<dbReference type="Pfam" id="PF08534">
    <property type="entry name" value="Redoxin"/>
    <property type="match status" value="1"/>
</dbReference>
<keyword evidence="5" id="KW-0732">Signal</keyword>
<dbReference type="InterPro" id="IPR050553">
    <property type="entry name" value="Thioredoxin_ResA/DsbE_sf"/>
</dbReference>
<dbReference type="InterPro" id="IPR036249">
    <property type="entry name" value="Thioredoxin-like_sf"/>
</dbReference>
<sequence>MKKRFFPCIILILSCIGSFMETYAQKGVDNTLFQIEGQVLGKDTGKIAIWYTDALNQPHYDQLWLDQGRFTYAGHIRAVGEVTIVTDLNFRYFDDLSFIRLIAEPGLIKIVKKVGVKKAAISGSTAQIEKEKWDNVKREYTDPEERCFTILDSLRLLDKKNNQLIHSAQIDSLLKKASVYRQKGYKMDVGYIVKHPESYVSGYLLSKLYRQLSIDSVMQFYTTLADSVKLSTVGCELLTKIYALTDNKEFKAKYPLFDPELNKQLLEGTMHNFTLKDITGNPVDFKKFKGKYLVIDIWASWCGPCIANMPAWNELIKKYDNSLIQFINVSIDIDTDDWKQAVTKHNPGGVQLQEPSDFNGLFALYCKVRALPKIIIVDPAGKIINYEGPHPNQPEFKILLDSLVNTKN</sequence>
<evidence type="ECO:0000256" key="4">
    <source>
        <dbReference type="ARBA" id="ARBA00023284"/>
    </source>
</evidence>
<dbReference type="Gene3D" id="3.40.30.10">
    <property type="entry name" value="Glutaredoxin"/>
    <property type="match status" value="1"/>
</dbReference>
<dbReference type="PROSITE" id="PS51352">
    <property type="entry name" value="THIOREDOXIN_2"/>
    <property type="match status" value="1"/>
</dbReference>
<evidence type="ECO:0000256" key="1">
    <source>
        <dbReference type="ARBA" id="ARBA00004196"/>
    </source>
</evidence>
<name>A0ABS3Z1E1_9BACT</name>
<accession>A0ABS3Z1E1</accession>
<keyword evidence="4" id="KW-0676">Redox-active center</keyword>
<keyword evidence="8" id="KW-1185">Reference proteome</keyword>
<feature type="chain" id="PRO_5046307067" evidence="5">
    <location>
        <begin position="25"/>
        <end position="408"/>
    </location>
</feature>
<feature type="signal peptide" evidence="5">
    <location>
        <begin position="1"/>
        <end position="24"/>
    </location>
</feature>
<organism evidence="7 8">
    <name type="scientific">Niastella soli</name>
    <dbReference type="NCBI Taxonomy" id="2821487"/>
    <lineage>
        <taxon>Bacteria</taxon>
        <taxon>Pseudomonadati</taxon>
        <taxon>Bacteroidota</taxon>
        <taxon>Chitinophagia</taxon>
        <taxon>Chitinophagales</taxon>
        <taxon>Chitinophagaceae</taxon>
        <taxon>Niastella</taxon>
    </lineage>
</organism>
<dbReference type="CDD" id="cd02966">
    <property type="entry name" value="TlpA_like_family"/>
    <property type="match status" value="1"/>
</dbReference>
<evidence type="ECO:0000259" key="6">
    <source>
        <dbReference type="PROSITE" id="PS51352"/>
    </source>
</evidence>
<feature type="domain" description="Thioredoxin" evidence="6">
    <location>
        <begin position="264"/>
        <end position="405"/>
    </location>
</feature>
<evidence type="ECO:0000313" key="8">
    <source>
        <dbReference type="Proteomes" id="UP000677244"/>
    </source>
</evidence>
<dbReference type="PANTHER" id="PTHR42852">
    <property type="entry name" value="THIOL:DISULFIDE INTERCHANGE PROTEIN DSBE"/>
    <property type="match status" value="1"/>
</dbReference>
<proteinExistence type="predicted"/>
<dbReference type="PROSITE" id="PS51257">
    <property type="entry name" value="PROKAR_LIPOPROTEIN"/>
    <property type="match status" value="1"/>
</dbReference>
<dbReference type="InterPro" id="IPR013766">
    <property type="entry name" value="Thioredoxin_domain"/>
</dbReference>
<protein>
    <submittedName>
        <fullName evidence="7">TlpA family protein disulfide reductase</fullName>
    </submittedName>
</protein>
<keyword evidence="3" id="KW-1015">Disulfide bond</keyword>
<dbReference type="SUPFAM" id="SSF52833">
    <property type="entry name" value="Thioredoxin-like"/>
    <property type="match status" value="1"/>
</dbReference>
<dbReference type="InterPro" id="IPR013740">
    <property type="entry name" value="Redoxin"/>
</dbReference>
<evidence type="ECO:0000313" key="7">
    <source>
        <dbReference type="EMBL" id="MBO9203985.1"/>
    </source>
</evidence>
<gene>
    <name evidence="7" type="ORF">J7I42_27110</name>
</gene>
<evidence type="ECO:0000256" key="2">
    <source>
        <dbReference type="ARBA" id="ARBA00022748"/>
    </source>
</evidence>
<dbReference type="EMBL" id="JAGHKO010000011">
    <property type="protein sequence ID" value="MBO9203985.1"/>
    <property type="molecule type" value="Genomic_DNA"/>
</dbReference>
<keyword evidence="2" id="KW-0201">Cytochrome c-type biogenesis</keyword>
<comment type="subcellular location">
    <subcellularLocation>
        <location evidence="1">Cell envelope</location>
    </subcellularLocation>
</comment>
<comment type="caution">
    <text evidence="7">The sequence shown here is derived from an EMBL/GenBank/DDBJ whole genome shotgun (WGS) entry which is preliminary data.</text>
</comment>
<evidence type="ECO:0000256" key="3">
    <source>
        <dbReference type="ARBA" id="ARBA00023157"/>
    </source>
</evidence>
<reference evidence="7 8" key="1">
    <citation type="submission" date="2021-03" db="EMBL/GenBank/DDBJ databases">
        <title>Assistant Professor.</title>
        <authorList>
            <person name="Huq M.A."/>
        </authorList>
    </citation>
    <scope>NUCLEOTIDE SEQUENCE [LARGE SCALE GENOMIC DNA]</scope>
    <source>
        <strain evidence="7 8">MAH-29</strain>
    </source>
</reference>
<evidence type="ECO:0000256" key="5">
    <source>
        <dbReference type="SAM" id="SignalP"/>
    </source>
</evidence>
<dbReference type="Proteomes" id="UP000677244">
    <property type="component" value="Unassembled WGS sequence"/>
</dbReference>